<dbReference type="Pfam" id="PF02525">
    <property type="entry name" value="Flavodoxin_2"/>
    <property type="match status" value="1"/>
</dbReference>
<reference evidence="8 9" key="1">
    <citation type="submission" date="2016-11" db="EMBL/GenBank/DDBJ databases">
        <title>Trade-off between light-utilization and light-protection in marine flavobacteria.</title>
        <authorList>
            <person name="Kumagai Y."/>
        </authorList>
    </citation>
    <scope>NUCLEOTIDE SEQUENCE [LARGE SCALE GENOMIC DNA]</scope>
    <source>
        <strain evidence="8 9">JCM 17109</strain>
    </source>
</reference>
<dbReference type="HAMAP" id="MF_01216">
    <property type="entry name" value="Azoreductase_type1"/>
    <property type="match status" value="1"/>
</dbReference>
<feature type="binding site" evidence="6">
    <location>
        <begin position="95"/>
        <end position="98"/>
    </location>
    <ligand>
        <name>FMN</name>
        <dbReference type="ChEBI" id="CHEBI:58210"/>
    </ligand>
</feature>
<feature type="binding site" evidence="6">
    <location>
        <position position="9"/>
    </location>
    <ligand>
        <name>FMN</name>
        <dbReference type="ChEBI" id="CHEBI:58210"/>
    </ligand>
</feature>
<comment type="subunit">
    <text evidence="6">Homodimer.</text>
</comment>
<dbReference type="EMBL" id="MQUC01000003">
    <property type="protein sequence ID" value="PRP68385.1"/>
    <property type="molecule type" value="Genomic_DNA"/>
</dbReference>
<dbReference type="PANTHER" id="PTHR43741">
    <property type="entry name" value="FMN-DEPENDENT NADH-AZOREDUCTASE 1"/>
    <property type="match status" value="1"/>
</dbReference>
<keyword evidence="2 6" id="KW-0288">FMN</keyword>
<keyword evidence="4 6" id="KW-0520">NAD</keyword>
<dbReference type="EC" id="1.7.1.17" evidence="6"/>
<protein>
    <recommendedName>
        <fullName evidence="6">FMN dependent NADH:quinone oxidoreductase</fullName>
        <ecNumber evidence="6">1.6.5.-</ecNumber>
    </recommendedName>
    <alternativeName>
        <fullName evidence="6">Azo-dye reductase</fullName>
    </alternativeName>
    <alternativeName>
        <fullName evidence="6">FMN-dependent NADH-azo compound oxidoreductase</fullName>
    </alternativeName>
    <alternativeName>
        <fullName evidence="6">FMN-dependent NADH-azoreductase</fullName>
        <ecNumber evidence="6">1.7.1.17</ecNumber>
    </alternativeName>
</protein>
<dbReference type="InterPro" id="IPR003680">
    <property type="entry name" value="Flavodoxin_fold"/>
</dbReference>
<feature type="binding site" evidence="6">
    <location>
        <begin position="15"/>
        <end position="17"/>
    </location>
    <ligand>
        <name>FMN</name>
        <dbReference type="ChEBI" id="CHEBI:58210"/>
    </ligand>
</feature>
<dbReference type="Proteomes" id="UP000239532">
    <property type="component" value="Unassembled WGS sequence"/>
</dbReference>
<dbReference type="AlphaFoldDB" id="A0A2S9WY48"/>
<comment type="cofactor">
    <cofactor evidence="6">
        <name>FMN</name>
        <dbReference type="ChEBI" id="CHEBI:58210"/>
    </cofactor>
    <text evidence="6">Binds 1 FMN per subunit.</text>
</comment>
<evidence type="ECO:0000259" key="7">
    <source>
        <dbReference type="Pfam" id="PF02525"/>
    </source>
</evidence>
<keyword evidence="1 6" id="KW-0285">Flavoprotein</keyword>
<comment type="caution">
    <text evidence="8">The sequence shown here is derived from an EMBL/GenBank/DDBJ whole genome shotgun (WGS) entry which is preliminary data.</text>
</comment>
<dbReference type="RefSeq" id="WP_105984019.1">
    <property type="nucleotide sequence ID" value="NZ_MQUC01000003.1"/>
</dbReference>
<comment type="function">
    <text evidence="6">Quinone reductase that provides resistance to thiol-specific stress caused by electrophilic quinones.</text>
</comment>
<keyword evidence="3 6" id="KW-0560">Oxidoreductase</keyword>
<dbReference type="GO" id="GO:0010181">
    <property type="term" value="F:FMN binding"/>
    <property type="evidence" value="ECO:0007669"/>
    <property type="project" value="UniProtKB-UniRule"/>
</dbReference>
<keyword evidence="9" id="KW-1185">Reference proteome</keyword>
<accession>A0A2S9WY48</accession>
<organism evidence="8 9">
    <name type="scientific">Nonlabens agnitus</name>
    <dbReference type="NCBI Taxonomy" id="870484"/>
    <lineage>
        <taxon>Bacteria</taxon>
        <taxon>Pseudomonadati</taxon>
        <taxon>Bacteroidota</taxon>
        <taxon>Flavobacteriia</taxon>
        <taxon>Flavobacteriales</taxon>
        <taxon>Flavobacteriaceae</taxon>
        <taxon>Nonlabens</taxon>
    </lineage>
</organism>
<comment type="catalytic activity">
    <reaction evidence="6">
        <text>2 a quinone + NADH + H(+) = 2 a 1,4-benzosemiquinone + NAD(+)</text>
        <dbReference type="Rhea" id="RHEA:65952"/>
        <dbReference type="ChEBI" id="CHEBI:15378"/>
        <dbReference type="ChEBI" id="CHEBI:57540"/>
        <dbReference type="ChEBI" id="CHEBI:57945"/>
        <dbReference type="ChEBI" id="CHEBI:132124"/>
        <dbReference type="ChEBI" id="CHEBI:134225"/>
    </reaction>
</comment>
<name>A0A2S9WY48_9FLAO</name>
<evidence type="ECO:0000256" key="6">
    <source>
        <dbReference type="HAMAP-Rule" id="MF_01216"/>
    </source>
</evidence>
<dbReference type="EC" id="1.6.5.-" evidence="6"/>
<dbReference type="OrthoDB" id="9805013at2"/>
<comment type="catalytic activity">
    <reaction evidence="5">
        <text>N,N-dimethyl-1,4-phenylenediamine + anthranilate + 2 NAD(+) = 2-(4-dimethylaminophenyl)diazenylbenzoate + 2 NADH + 2 H(+)</text>
        <dbReference type="Rhea" id="RHEA:55872"/>
        <dbReference type="ChEBI" id="CHEBI:15378"/>
        <dbReference type="ChEBI" id="CHEBI:15783"/>
        <dbReference type="ChEBI" id="CHEBI:16567"/>
        <dbReference type="ChEBI" id="CHEBI:57540"/>
        <dbReference type="ChEBI" id="CHEBI:57945"/>
        <dbReference type="ChEBI" id="CHEBI:71579"/>
        <dbReference type="EC" id="1.7.1.17"/>
    </reaction>
    <physiologicalReaction direction="right-to-left" evidence="5">
        <dbReference type="Rhea" id="RHEA:55874"/>
    </physiologicalReaction>
</comment>
<dbReference type="PANTHER" id="PTHR43741:SF4">
    <property type="entry name" value="FMN-DEPENDENT NADH:QUINONE OXIDOREDUCTASE"/>
    <property type="match status" value="1"/>
</dbReference>
<feature type="domain" description="Flavodoxin-like fold" evidence="7">
    <location>
        <begin position="1"/>
        <end position="193"/>
    </location>
</feature>
<gene>
    <name evidence="6" type="primary">azoR</name>
    <name evidence="8" type="ORF">BST86_11175</name>
</gene>
<evidence type="ECO:0000256" key="3">
    <source>
        <dbReference type="ARBA" id="ARBA00023002"/>
    </source>
</evidence>
<dbReference type="Gene3D" id="3.40.50.360">
    <property type="match status" value="1"/>
</dbReference>
<evidence type="ECO:0000256" key="1">
    <source>
        <dbReference type="ARBA" id="ARBA00022630"/>
    </source>
</evidence>
<sequence>MNILRIDSSPMKEASISRELNDVLQKKLESQGHLITGTRDLYYDELVSLGDKERYSAFFTPSENLTDVQRTEIEGSNELAIEFAAADAYIIGVPMYNFTVTAALKTYIDLISRAGISFNYTPEGPVGLLKNKKVYAIISTGGTPVGSEVDFVSPYLKTLFGFLGITDVTFIAADLTSQSREASIEKATKAIDAL</sequence>
<evidence type="ECO:0000256" key="2">
    <source>
        <dbReference type="ARBA" id="ARBA00022643"/>
    </source>
</evidence>
<dbReference type="InterPro" id="IPR029039">
    <property type="entry name" value="Flavoprotein-like_sf"/>
</dbReference>
<dbReference type="InterPro" id="IPR023048">
    <property type="entry name" value="NADH:quinone_OxRdtase_FMN_depd"/>
</dbReference>
<dbReference type="InterPro" id="IPR050104">
    <property type="entry name" value="FMN-dep_NADH:Q_OxRdtase_AzoR1"/>
</dbReference>
<dbReference type="GO" id="GO:0009055">
    <property type="term" value="F:electron transfer activity"/>
    <property type="evidence" value="ECO:0007669"/>
    <property type="project" value="UniProtKB-UniRule"/>
</dbReference>
<evidence type="ECO:0000256" key="5">
    <source>
        <dbReference type="ARBA" id="ARBA00048542"/>
    </source>
</evidence>
<proteinExistence type="inferred from homology"/>
<dbReference type="GO" id="GO:0016652">
    <property type="term" value="F:oxidoreductase activity, acting on NAD(P)H as acceptor"/>
    <property type="evidence" value="ECO:0007669"/>
    <property type="project" value="UniProtKB-UniRule"/>
</dbReference>
<comment type="function">
    <text evidence="6">Also exhibits azoreductase activity. Catalyzes the reductive cleavage of the azo bond in aromatic azo compounds to the corresponding amines.</text>
</comment>
<evidence type="ECO:0000313" key="9">
    <source>
        <dbReference type="Proteomes" id="UP000239532"/>
    </source>
</evidence>
<evidence type="ECO:0000313" key="8">
    <source>
        <dbReference type="EMBL" id="PRP68385.1"/>
    </source>
</evidence>
<comment type="similarity">
    <text evidence="6">Belongs to the azoreductase type 1 family.</text>
</comment>
<evidence type="ECO:0000256" key="4">
    <source>
        <dbReference type="ARBA" id="ARBA00023027"/>
    </source>
</evidence>
<feature type="binding site" evidence="6">
    <location>
        <begin position="139"/>
        <end position="142"/>
    </location>
    <ligand>
        <name>FMN</name>
        <dbReference type="ChEBI" id="CHEBI:58210"/>
    </ligand>
</feature>
<dbReference type="GO" id="GO:0016655">
    <property type="term" value="F:oxidoreductase activity, acting on NAD(P)H, quinone or similar compound as acceptor"/>
    <property type="evidence" value="ECO:0007669"/>
    <property type="project" value="InterPro"/>
</dbReference>
<dbReference type="SUPFAM" id="SSF52218">
    <property type="entry name" value="Flavoproteins"/>
    <property type="match status" value="1"/>
</dbReference>